<evidence type="ECO:0000313" key="9">
    <source>
        <dbReference type="WBParaSite" id="TREG1_131180.1"/>
    </source>
</evidence>
<dbReference type="GO" id="GO:0003723">
    <property type="term" value="F:RNA binding"/>
    <property type="evidence" value="ECO:0007669"/>
    <property type="project" value="UniProtKB-UniRule"/>
</dbReference>
<dbReference type="Pfam" id="PF00076">
    <property type="entry name" value="RRM_1"/>
    <property type="match status" value="1"/>
</dbReference>
<proteinExistence type="predicted"/>
<reference evidence="8 9" key="2">
    <citation type="submission" date="2023-11" db="UniProtKB">
        <authorList>
            <consortium name="WormBaseParasite"/>
        </authorList>
    </citation>
    <scope>IDENTIFICATION</scope>
</reference>
<dbReference type="WBParaSite" id="TREG1_131170.1">
    <property type="protein sequence ID" value="TREG1_131170.1"/>
    <property type="gene ID" value="TREG1_131170"/>
</dbReference>
<protein>
    <recommendedName>
        <fullName evidence="6">RRM domain-containing protein</fullName>
    </recommendedName>
</protein>
<dbReference type="SMART" id="SM00360">
    <property type="entry name" value="RRM"/>
    <property type="match status" value="1"/>
</dbReference>
<name>A0AA85J785_TRIRE</name>
<evidence type="ECO:0000313" key="7">
    <source>
        <dbReference type="Proteomes" id="UP000050795"/>
    </source>
</evidence>
<evidence type="ECO:0000259" key="6">
    <source>
        <dbReference type="PROSITE" id="PS50102"/>
    </source>
</evidence>
<dbReference type="FunFam" id="3.30.70.330:FF:000037">
    <property type="entry name" value="RNA-binding protein with multiple splicing 2"/>
    <property type="match status" value="1"/>
</dbReference>
<evidence type="ECO:0000256" key="2">
    <source>
        <dbReference type="ARBA" id="ARBA00022884"/>
    </source>
</evidence>
<feature type="region of interest" description="Disordered" evidence="5">
    <location>
        <begin position="14"/>
        <end position="71"/>
    </location>
</feature>
<dbReference type="Proteomes" id="UP000050795">
    <property type="component" value="Unassembled WGS sequence"/>
</dbReference>
<feature type="compositionally biased region" description="Low complexity" evidence="5">
    <location>
        <begin position="61"/>
        <end position="71"/>
    </location>
</feature>
<accession>A0AA85J785</accession>
<reference evidence="7" key="1">
    <citation type="submission" date="2022-06" db="EMBL/GenBank/DDBJ databases">
        <authorList>
            <person name="Berger JAMES D."/>
            <person name="Berger JAMES D."/>
        </authorList>
    </citation>
    <scope>NUCLEOTIDE SEQUENCE [LARGE SCALE GENOMIC DNA]</scope>
</reference>
<organism evidence="7 9">
    <name type="scientific">Trichobilharzia regenti</name>
    <name type="common">Nasal bird schistosome</name>
    <dbReference type="NCBI Taxonomy" id="157069"/>
    <lineage>
        <taxon>Eukaryota</taxon>
        <taxon>Metazoa</taxon>
        <taxon>Spiralia</taxon>
        <taxon>Lophotrochozoa</taxon>
        <taxon>Platyhelminthes</taxon>
        <taxon>Trematoda</taxon>
        <taxon>Digenea</taxon>
        <taxon>Strigeidida</taxon>
        <taxon>Schistosomatoidea</taxon>
        <taxon>Schistosomatidae</taxon>
        <taxon>Trichobilharzia</taxon>
    </lineage>
</organism>
<sequence length="592" mass="61444">MCLHDSTQMMISTSMTTNTTGTSSSSTTTPTTSTTAPMPIPTSNTNTDMLPPKTPQCSIPSSSSSTTNSLHHSNLYHHHQHHHTENSLPGGGDDDDTAISLDGTCFGANLNEDSMMILSQSIDSIHTVGTNNGEANEHQVRTLFVSGLPLDAKSRELYLLFRSFKGYLSSTLKPAGKNGKLTAPVGFVTFESREQAEEAMTKLQGVKFDPDGNQHMRLEFARSNTKVTKPKTTMPVNFHNMNAINSHHNAMSQHNSLVASLGSCQGNLISPGNLTGMVANLQPSIFAQLAAAGSAIESPNGIFTSATDASTAAAVAAAAAAAAQWAPISALPPSLASAYENTAYLSSATGLLQANNFRTLISGNINPGAYNLQTGSPGQPIPSLQMVQAAIAHANAAAALCSANAASSSICSPSTLTISPQYSTPQGSFCCNTGGGVSNSSSPNSTITVPTGSSPVNSLSGNANNTTNNNNNNNQLRHNTYFSSHQSSQPNVTSLVAQLQQQQQHQQNQTLAAVHLNQQQANVNTANSTFGFANVVSATAGAPGLPPQMAAATAAAIGLLGGYNSIIKELTGSEGGGQIQPGLSPYQQNVNF</sequence>
<dbReference type="InterPro" id="IPR035979">
    <property type="entry name" value="RBD_domain_sf"/>
</dbReference>
<dbReference type="CDD" id="cd12420">
    <property type="entry name" value="RRM_RBPMS_like"/>
    <property type="match status" value="1"/>
</dbReference>
<dbReference type="PROSITE" id="PS50102">
    <property type="entry name" value="RRM"/>
    <property type="match status" value="1"/>
</dbReference>
<feature type="domain" description="RRM" evidence="6">
    <location>
        <begin position="141"/>
        <end position="223"/>
    </location>
</feature>
<feature type="region of interest" description="Disordered" evidence="5">
    <location>
        <begin position="441"/>
        <end position="478"/>
    </location>
</feature>
<comment type="subcellular location">
    <subcellularLocation>
        <location evidence="1">Nucleus</location>
    </subcellularLocation>
</comment>
<dbReference type="GO" id="GO:0005634">
    <property type="term" value="C:nucleus"/>
    <property type="evidence" value="ECO:0007669"/>
    <property type="project" value="UniProtKB-SubCell"/>
</dbReference>
<keyword evidence="3" id="KW-0539">Nucleus</keyword>
<dbReference type="Gene3D" id="3.30.70.330">
    <property type="match status" value="1"/>
</dbReference>
<keyword evidence="7" id="KW-1185">Reference proteome</keyword>
<feature type="compositionally biased region" description="Low complexity" evidence="5">
    <location>
        <begin position="462"/>
        <end position="474"/>
    </location>
</feature>
<evidence type="ECO:0000256" key="3">
    <source>
        <dbReference type="ARBA" id="ARBA00023242"/>
    </source>
</evidence>
<dbReference type="SUPFAM" id="SSF54928">
    <property type="entry name" value="RNA-binding domain, RBD"/>
    <property type="match status" value="1"/>
</dbReference>
<feature type="compositionally biased region" description="Low complexity" evidence="5">
    <location>
        <begin position="441"/>
        <end position="451"/>
    </location>
</feature>
<evidence type="ECO:0000256" key="5">
    <source>
        <dbReference type="SAM" id="MobiDB-lite"/>
    </source>
</evidence>
<keyword evidence="2 4" id="KW-0694">RNA-binding</keyword>
<feature type="compositionally biased region" description="Low complexity" evidence="5">
    <location>
        <begin position="14"/>
        <end position="43"/>
    </location>
</feature>
<dbReference type="InterPro" id="IPR012677">
    <property type="entry name" value="Nucleotide-bd_a/b_plait_sf"/>
</dbReference>
<evidence type="ECO:0000256" key="4">
    <source>
        <dbReference type="PROSITE-ProRule" id="PRU00176"/>
    </source>
</evidence>
<feature type="compositionally biased region" description="Polar residues" evidence="5">
    <location>
        <begin position="452"/>
        <end position="461"/>
    </location>
</feature>
<evidence type="ECO:0000256" key="1">
    <source>
        <dbReference type="ARBA" id="ARBA00004123"/>
    </source>
</evidence>
<evidence type="ECO:0000313" key="8">
    <source>
        <dbReference type="WBParaSite" id="TREG1_131170.1"/>
    </source>
</evidence>
<dbReference type="WBParaSite" id="TREG1_131180.1">
    <property type="protein sequence ID" value="TREG1_131180.1"/>
    <property type="gene ID" value="TREG1_131180"/>
</dbReference>
<dbReference type="InterPro" id="IPR000504">
    <property type="entry name" value="RRM_dom"/>
</dbReference>
<dbReference type="PANTHER" id="PTHR10501">
    <property type="entry name" value="U1 SMALL NUCLEAR RIBONUCLEOPROTEIN A/U2 SMALL NUCLEAR RIBONUCLEOPROTEIN B"/>
    <property type="match status" value="1"/>
</dbReference>
<dbReference type="AlphaFoldDB" id="A0AA85J785"/>
<feature type="region of interest" description="Disordered" evidence="5">
    <location>
        <begin position="76"/>
        <end position="95"/>
    </location>
</feature>